<evidence type="ECO:0000256" key="4">
    <source>
        <dbReference type="ARBA" id="ARBA00023163"/>
    </source>
</evidence>
<evidence type="ECO:0000256" key="5">
    <source>
        <dbReference type="ARBA" id="ARBA00023242"/>
    </source>
</evidence>
<sequence length="243" mass="27521">MQACLQTMEPDLASFQLLPPSNKETLIPSEMYRLEHIVSETLLEDLEEKGKALVDASAEEIEKWKKEESHPHFVLEKLPLSPGKSLLSIKERAAVLAYMTVLMQLFITRKRTAQGIPVLTEVPHSIKEHISETLFQETSTASGRSQRYLTKLSKSRIMIHLLLLALHVDGFETMLDPLQKDTGVSQTIMHRYVRSLGGKTKKIQDKEKGCSTPGSYSKYQMQLTAPLTIVTRNTGKPARHKRR</sequence>
<keyword evidence="4" id="KW-0804">Transcription</keyword>
<comment type="subcellular location">
    <subcellularLocation>
        <location evidence="1">Nucleus</location>
        <location evidence="1">Nucleolus</location>
    </subcellularLocation>
</comment>
<dbReference type="GO" id="GO:0006351">
    <property type="term" value="P:DNA-templated transcription"/>
    <property type="evidence" value="ECO:0007669"/>
    <property type="project" value="InterPro"/>
</dbReference>
<dbReference type="Proteomes" id="UP000230750">
    <property type="component" value="Unassembled WGS sequence"/>
</dbReference>
<evidence type="ECO:0000313" key="6">
    <source>
        <dbReference type="EMBL" id="PIK46377.1"/>
    </source>
</evidence>
<protein>
    <submittedName>
        <fullName evidence="6">Putative DNA-directed RNA polymerase I subunit RPA49-like</fullName>
    </submittedName>
</protein>
<comment type="similarity">
    <text evidence="2">Belongs to the eukaryotic RPA49/POLR1E RNA polymerase subunit family.</text>
</comment>
<evidence type="ECO:0000256" key="3">
    <source>
        <dbReference type="ARBA" id="ARBA00022478"/>
    </source>
</evidence>
<dbReference type="OrthoDB" id="532500at2759"/>
<comment type="caution">
    <text evidence="6">The sequence shown here is derived from an EMBL/GenBank/DDBJ whole genome shotgun (WGS) entry which is preliminary data.</text>
</comment>
<proteinExistence type="inferred from homology"/>
<dbReference type="PANTHER" id="PTHR14440">
    <property type="entry name" value="DNA-DIRECTED RNA POLYMERASE I SUBUNIT RPA49"/>
    <property type="match status" value="1"/>
</dbReference>
<evidence type="ECO:0000313" key="7">
    <source>
        <dbReference type="Proteomes" id="UP000230750"/>
    </source>
</evidence>
<organism evidence="6 7">
    <name type="scientific">Stichopus japonicus</name>
    <name type="common">Sea cucumber</name>
    <dbReference type="NCBI Taxonomy" id="307972"/>
    <lineage>
        <taxon>Eukaryota</taxon>
        <taxon>Metazoa</taxon>
        <taxon>Echinodermata</taxon>
        <taxon>Eleutherozoa</taxon>
        <taxon>Echinozoa</taxon>
        <taxon>Holothuroidea</taxon>
        <taxon>Aspidochirotacea</taxon>
        <taxon>Aspidochirotida</taxon>
        <taxon>Stichopodidae</taxon>
        <taxon>Apostichopus</taxon>
    </lineage>
</organism>
<dbReference type="EMBL" id="MRZV01000648">
    <property type="protein sequence ID" value="PIK46377.1"/>
    <property type="molecule type" value="Genomic_DNA"/>
</dbReference>
<dbReference type="GO" id="GO:0003677">
    <property type="term" value="F:DNA binding"/>
    <property type="evidence" value="ECO:0007669"/>
    <property type="project" value="InterPro"/>
</dbReference>
<evidence type="ECO:0000256" key="1">
    <source>
        <dbReference type="ARBA" id="ARBA00004604"/>
    </source>
</evidence>
<reference evidence="6 7" key="1">
    <citation type="journal article" date="2017" name="PLoS Biol.">
        <title>The sea cucumber genome provides insights into morphological evolution and visceral regeneration.</title>
        <authorList>
            <person name="Zhang X."/>
            <person name="Sun L."/>
            <person name="Yuan J."/>
            <person name="Sun Y."/>
            <person name="Gao Y."/>
            <person name="Zhang L."/>
            <person name="Li S."/>
            <person name="Dai H."/>
            <person name="Hamel J.F."/>
            <person name="Liu C."/>
            <person name="Yu Y."/>
            <person name="Liu S."/>
            <person name="Lin W."/>
            <person name="Guo K."/>
            <person name="Jin S."/>
            <person name="Xu P."/>
            <person name="Storey K.B."/>
            <person name="Huan P."/>
            <person name="Zhang T."/>
            <person name="Zhou Y."/>
            <person name="Zhang J."/>
            <person name="Lin C."/>
            <person name="Li X."/>
            <person name="Xing L."/>
            <person name="Huo D."/>
            <person name="Sun M."/>
            <person name="Wang L."/>
            <person name="Mercier A."/>
            <person name="Li F."/>
            <person name="Yang H."/>
            <person name="Xiang J."/>
        </authorList>
    </citation>
    <scope>NUCLEOTIDE SEQUENCE [LARGE SCALE GENOMIC DNA]</scope>
    <source>
        <strain evidence="6">Shaxun</strain>
        <tissue evidence="6">Muscle</tissue>
    </source>
</reference>
<keyword evidence="3 6" id="KW-0240">DNA-directed RNA polymerase</keyword>
<name>A0A2G8KEE9_STIJA</name>
<dbReference type="STRING" id="307972.A0A2G8KEE9"/>
<dbReference type="InterPro" id="IPR009668">
    <property type="entry name" value="RNA_pol-assoc_fac_A49-like"/>
</dbReference>
<accession>A0A2G8KEE9</accession>
<dbReference type="Pfam" id="PF06870">
    <property type="entry name" value="RNA_pol_I_A49"/>
    <property type="match status" value="1"/>
</dbReference>
<dbReference type="GO" id="GO:0005730">
    <property type="term" value="C:nucleolus"/>
    <property type="evidence" value="ECO:0007669"/>
    <property type="project" value="UniProtKB-SubCell"/>
</dbReference>
<dbReference type="AlphaFoldDB" id="A0A2G8KEE9"/>
<gene>
    <name evidence="6" type="ORF">BSL78_16748</name>
</gene>
<keyword evidence="7" id="KW-1185">Reference proteome</keyword>
<keyword evidence="5" id="KW-0539">Nucleus</keyword>
<evidence type="ECO:0000256" key="2">
    <source>
        <dbReference type="ARBA" id="ARBA00009430"/>
    </source>
</evidence>
<dbReference type="GO" id="GO:0000428">
    <property type="term" value="C:DNA-directed RNA polymerase complex"/>
    <property type="evidence" value="ECO:0007669"/>
    <property type="project" value="UniProtKB-KW"/>
</dbReference>